<name>A0A2N3II26_9BACT</name>
<organism evidence="2 3">
    <name type="scientific">Raineya orbicola</name>
    <dbReference type="NCBI Taxonomy" id="2016530"/>
    <lineage>
        <taxon>Bacteria</taxon>
        <taxon>Pseudomonadati</taxon>
        <taxon>Bacteroidota</taxon>
        <taxon>Cytophagia</taxon>
        <taxon>Cytophagales</taxon>
        <taxon>Raineyaceae</taxon>
        <taxon>Raineya</taxon>
    </lineage>
</organism>
<accession>A0A2N3II26</accession>
<protein>
    <submittedName>
        <fullName evidence="2">Putative restriction endonuclease</fullName>
    </submittedName>
</protein>
<dbReference type="PANTHER" id="PTHR36558:SF1">
    <property type="entry name" value="RESTRICTION ENDONUCLEASE DOMAIN-CONTAINING PROTEIN-RELATED"/>
    <property type="match status" value="1"/>
</dbReference>
<dbReference type="Proteomes" id="UP000233387">
    <property type="component" value="Unassembled WGS sequence"/>
</dbReference>
<dbReference type="EMBL" id="NKXO01000012">
    <property type="protein sequence ID" value="PKQ69982.1"/>
    <property type="molecule type" value="Genomic_DNA"/>
</dbReference>
<feature type="domain" description="Putative restriction endonuclease" evidence="1">
    <location>
        <begin position="13"/>
        <end position="178"/>
    </location>
</feature>
<dbReference type="RefSeq" id="WP_101358186.1">
    <property type="nucleotide sequence ID" value="NZ_NKXO01000012.1"/>
</dbReference>
<dbReference type="InterPro" id="IPR011335">
    <property type="entry name" value="Restrct_endonuc-II-like"/>
</dbReference>
<evidence type="ECO:0000313" key="2">
    <source>
        <dbReference type="EMBL" id="PKQ69982.1"/>
    </source>
</evidence>
<reference evidence="2 3" key="1">
    <citation type="submission" date="2017-06" db="EMBL/GenBank/DDBJ databases">
        <title>Raineya orbicola gen. nov., sp. nov. a slightly thermophilic bacterium of the phylum Bacteroidetes and the description of Raineyaceae fam. nov.</title>
        <authorList>
            <person name="Albuquerque L."/>
            <person name="Polonia A.R.M."/>
            <person name="Barroso C."/>
            <person name="Froufe H.J.C."/>
            <person name="Lage O."/>
            <person name="Lobo-Da-Cunha A."/>
            <person name="Egas C."/>
            <person name="Da Costa M.S."/>
        </authorList>
    </citation>
    <scope>NUCLEOTIDE SEQUENCE [LARGE SCALE GENOMIC DNA]</scope>
    <source>
        <strain evidence="2 3">SPSPC-11</strain>
    </source>
</reference>
<dbReference type="InterPro" id="IPR012296">
    <property type="entry name" value="Nuclease_put_TT1808"/>
</dbReference>
<keyword evidence="2" id="KW-0540">Nuclease</keyword>
<proteinExistence type="predicted"/>
<evidence type="ECO:0000259" key="1">
    <source>
        <dbReference type="Pfam" id="PF05685"/>
    </source>
</evidence>
<dbReference type="PANTHER" id="PTHR36558">
    <property type="entry name" value="GLR1098 PROTEIN"/>
    <property type="match status" value="1"/>
</dbReference>
<keyword evidence="2" id="KW-0378">Hydrolase</keyword>
<sequence length="192" mass="23027">MQLQEKKQHYTFTEYETLEKETGERFLYYYGEVFAMAGTTLRHNKIVRNLWSYLQEILAEQKCEVFSENVKLELAPNAYYVYPDILLTCHSEDISDDEQTFIKYPSLIAEVLSESTQSYDMQDKKAWYFKIPALQYYLLIFSKKTRVELFERNGDFWIFRFFENLNESIRLEKLGVELPLNTIYKGISFQDK</sequence>
<dbReference type="CDD" id="cd06260">
    <property type="entry name" value="DUF820-like"/>
    <property type="match status" value="1"/>
</dbReference>
<keyword evidence="3" id="KW-1185">Reference proteome</keyword>
<dbReference type="AlphaFoldDB" id="A0A2N3II26"/>
<dbReference type="InterPro" id="IPR008538">
    <property type="entry name" value="Uma2"/>
</dbReference>
<keyword evidence="2" id="KW-0255">Endonuclease</keyword>
<dbReference type="GO" id="GO:0004519">
    <property type="term" value="F:endonuclease activity"/>
    <property type="evidence" value="ECO:0007669"/>
    <property type="project" value="UniProtKB-KW"/>
</dbReference>
<dbReference type="Gene3D" id="3.90.1570.10">
    <property type="entry name" value="tt1808, chain A"/>
    <property type="match status" value="1"/>
</dbReference>
<gene>
    <name evidence="2" type="ORF">Rain11_0919</name>
</gene>
<comment type="caution">
    <text evidence="2">The sequence shown here is derived from an EMBL/GenBank/DDBJ whole genome shotgun (WGS) entry which is preliminary data.</text>
</comment>
<dbReference type="OrthoDB" id="668969at2"/>
<evidence type="ECO:0000313" key="3">
    <source>
        <dbReference type="Proteomes" id="UP000233387"/>
    </source>
</evidence>
<dbReference type="Pfam" id="PF05685">
    <property type="entry name" value="Uma2"/>
    <property type="match status" value="1"/>
</dbReference>
<dbReference type="SUPFAM" id="SSF52980">
    <property type="entry name" value="Restriction endonuclease-like"/>
    <property type="match status" value="1"/>
</dbReference>